<proteinExistence type="predicted"/>
<sequence length="236" mass="26250">MRSVILCWDTVVCGSSAMTRTVSVHRVAPPCRTSTGYRACGVGSHGLCQRPGARRRDVRQYVDHRRRGSRHRNLDDALLFPGAMTAIVPDGIGWPATNFPAIVVGARYKWSDESQYEKYYNKILALSFVALLLSERAVEKLFPDGALLTETATQQLSLAAMMLAAGEFMGFFSWWPRRSLREPHLHPRRHRIAAAVGIRGFSCRSHTGQGRRATPGGLRWLGRCTGYLSTSHAGHD</sequence>
<evidence type="ECO:0000313" key="2">
    <source>
        <dbReference type="Proteomes" id="UP000273307"/>
    </source>
</evidence>
<protein>
    <submittedName>
        <fullName evidence="1">Uncharacterized protein</fullName>
    </submittedName>
</protein>
<dbReference type="EMBL" id="UPHP01000113">
    <property type="protein sequence ID" value="VBA41605.1"/>
    <property type="molecule type" value="Genomic_DNA"/>
</dbReference>
<gene>
    <name evidence="1" type="ORF">LAUMK136_04136</name>
</gene>
<accession>A0A498QB56</accession>
<keyword evidence="2" id="KW-1185">Reference proteome</keyword>
<reference evidence="1 2" key="1">
    <citation type="submission" date="2018-09" db="EMBL/GenBank/DDBJ databases">
        <authorList>
            <person name="Tagini F."/>
        </authorList>
    </citation>
    <scope>NUCLEOTIDE SEQUENCE [LARGE SCALE GENOMIC DNA]</scope>
    <source>
        <strain evidence="1 2">MK136</strain>
    </source>
</reference>
<dbReference type="AlphaFoldDB" id="A0A498QB56"/>
<evidence type="ECO:0000313" key="1">
    <source>
        <dbReference type="EMBL" id="VBA41605.1"/>
    </source>
</evidence>
<organism evidence="1 2">
    <name type="scientific">Mycobacterium attenuatum</name>
    <dbReference type="NCBI Taxonomy" id="2341086"/>
    <lineage>
        <taxon>Bacteria</taxon>
        <taxon>Bacillati</taxon>
        <taxon>Actinomycetota</taxon>
        <taxon>Actinomycetes</taxon>
        <taxon>Mycobacteriales</taxon>
        <taxon>Mycobacteriaceae</taxon>
        <taxon>Mycobacterium</taxon>
    </lineage>
</organism>
<name>A0A498QB56_9MYCO</name>
<dbReference type="Proteomes" id="UP000273307">
    <property type="component" value="Unassembled WGS sequence"/>
</dbReference>